<reference evidence="2 3" key="1">
    <citation type="submission" date="2020-07" db="EMBL/GenBank/DDBJ databases">
        <title>Sequencing the genomes of 1000 actinobacteria strains.</title>
        <authorList>
            <person name="Klenk H.-P."/>
        </authorList>
    </citation>
    <scope>NUCLEOTIDE SEQUENCE [LARGE SCALE GENOMIC DNA]</scope>
    <source>
        <strain evidence="2 3">DSM 45278</strain>
    </source>
</reference>
<dbReference type="EMBL" id="JACCHL010000001">
    <property type="protein sequence ID" value="NYH55351.1"/>
    <property type="molecule type" value="Genomic_DNA"/>
</dbReference>
<organism evidence="2 3">
    <name type="scientific">Nocardiopsis sinuspersici</name>
    <dbReference type="NCBI Taxonomy" id="501010"/>
    <lineage>
        <taxon>Bacteria</taxon>
        <taxon>Bacillati</taxon>
        <taxon>Actinomycetota</taxon>
        <taxon>Actinomycetes</taxon>
        <taxon>Streptosporangiales</taxon>
        <taxon>Nocardiopsidaceae</taxon>
        <taxon>Nocardiopsis</taxon>
    </lineage>
</organism>
<evidence type="ECO:0000259" key="1">
    <source>
        <dbReference type="Pfam" id="PF13700"/>
    </source>
</evidence>
<proteinExistence type="predicted"/>
<sequence>MPHEFLSDEQIARYTRFPHGVSIGNLEQFFRLDTKAHETVATKRLPATKLGWALQWGTVRMLGVFLPDNPTGVPDAVVPFVTDQLGVDPNCVVEYRRRWQTAYEHAQEIRDVFGYIDFSEGEEGLREYLAARVWATEDGPRTLFDRAIVHLVEKKVLLPGMTVFARVVTNVRKSENARLHASLHQRTPDPVRSSMTGLLQVPDGARFSELERLRTEPTRVSSQSMVEALDRTSEIGGLGAGRVDVADVPAVKLDTLAKYGLKSKAPTLRELEENRQTATLLATVRRLETSSVDDALDVLDLLISSKLLNKAEREGNEDKLRALPDLKAAAKKMAAAVDVLIHTPQATGTRVVSLAEVWNAIEEVVPREKLIDAVKTVAEQVPEDDDAAAAWRARLVKRYRTVQGFIELLVEVIVFDATEAGQPVLAALRTAASIARSRKHVRPGDIAAHADLVTGSWKRLVYANPDLDGERVDKAAFILCVIEHLHRALRRRDVFAQGADRWSDPRARLLTGTRWEQTRPRVLRALKLEEEPADHLAELASALDAGYVRVLDGLGTNTAVQFDGGKLRVEALNALAEPP</sequence>
<gene>
    <name evidence="2" type="ORF">HNR06_004940</name>
</gene>
<dbReference type="AlphaFoldDB" id="A0A7Z0BLK9"/>
<evidence type="ECO:0000313" key="3">
    <source>
        <dbReference type="Proteomes" id="UP000584931"/>
    </source>
</evidence>
<dbReference type="Pfam" id="PF13700">
    <property type="entry name" value="DUF4158"/>
    <property type="match status" value="1"/>
</dbReference>
<accession>A0A7Z0BLK9</accession>
<dbReference type="InterPro" id="IPR025296">
    <property type="entry name" value="DUF4158"/>
</dbReference>
<feature type="domain" description="DUF4158" evidence="1">
    <location>
        <begin position="5"/>
        <end position="170"/>
    </location>
</feature>
<protein>
    <recommendedName>
        <fullName evidence="1">DUF4158 domain-containing protein</fullName>
    </recommendedName>
</protein>
<comment type="caution">
    <text evidence="2">The sequence shown here is derived from an EMBL/GenBank/DDBJ whole genome shotgun (WGS) entry which is preliminary data.</text>
</comment>
<dbReference type="Proteomes" id="UP000584931">
    <property type="component" value="Unassembled WGS sequence"/>
</dbReference>
<dbReference type="RefSeq" id="WP_179811453.1">
    <property type="nucleotide sequence ID" value="NZ_JACCHL010000001.1"/>
</dbReference>
<evidence type="ECO:0000313" key="2">
    <source>
        <dbReference type="EMBL" id="NYH55351.1"/>
    </source>
</evidence>
<name>A0A7Z0BLK9_9ACTN</name>